<name>A0A8T1X4Z3_9STRA</name>
<protein>
    <recommendedName>
        <fullName evidence="2">Serine hydrolase domain-containing protein</fullName>
    </recommendedName>
</protein>
<evidence type="ECO:0000313" key="4">
    <source>
        <dbReference type="Proteomes" id="UP000693981"/>
    </source>
</evidence>
<keyword evidence="4" id="KW-1185">Reference proteome</keyword>
<feature type="domain" description="Serine hydrolase" evidence="2">
    <location>
        <begin position="2"/>
        <end position="213"/>
    </location>
</feature>
<dbReference type="GO" id="GO:0016787">
    <property type="term" value="F:hydrolase activity"/>
    <property type="evidence" value="ECO:0007669"/>
    <property type="project" value="UniProtKB-KW"/>
</dbReference>
<reference evidence="3" key="1">
    <citation type="submission" date="2021-02" db="EMBL/GenBank/DDBJ databases">
        <authorList>
            <person name="Palmer J.M."/>
        </authorList>
    </citation>
    <scope>NUCLEOTIDE SEQUENCE</scope>
    <source>
        <strain evidence="3">SCRP23</strain>
    </source>
</reference>
<dbReference type="PANTHER" id="PTHR48070:SF6">
    <property type="entry name" value="ESTERASE OVCA2"/>
    <property type="match status" value="1"/>
</dbReference>
<dbReference type="Pfam" id="PF03959">
    <property type="entry name" value="FSH1"/>
    <property type="match status" value="1"/>
</dbReference>
<dbReference type="AlphaFoldDB" id="A0A8T1X4Z3"/>
<organism evidence="3 4">
    <name type="scientific">Phytophthora boehmeriae</name>
    <dbReference type="NCBI Taxonomy" id="109152"/>
    <lineage>
        <taxon>Eukaryota</taxon>
        <taxon>Sar</taxon>
        <taxon>Stramenopiles</taxon>
        <taxon>Oomycota</taxon>
        <taxon>Peronosporomycetes</taxon>
        <taxon>Peronosporales</taxon>
        <taxon>Peronosporaceae</taxon>
        <taxon>Phytophthora</taxon>
    </lineage>
</organism>
<dbReference type="PANTHER" id="PTHR48070">
    <property type="entry name" value="ESTERASE OVCA2"/>
    <property type="match status" value="1"/>
</dbReference>
<dbReference type="FunFam" id="3.40.50.1820:FF:000547">
    <property type="entry name" value="Uncharacterized protein"/>
    <property type="match status" value="1"/>
</dbReference>
<dbReference type="InterPro" id="IPR005645">
    <property type="entry name" value="FSH-like_dom"/>
</dbReference>
<dbReference type="GO" id="GO:0005737">
    <property type="term" value="C:cytoplasm"/>
    <property type="evidence" value="ECO:0007669"/>
    <property type="project" value="TreeGrafter"/>
</dbReference>
<comment type="caution">
    <text evidence="3">The sequence shown here is derived from an EMBL/GenBank/DDBJ whole genome shotgun (WGS) entry which is preliminary data.</text>
</comment>
<evidence type="ECO:0000256" key="1">
    <source>
        <dbReference type="ARBA" id="ARBA00022801"/>
    </source>
</evidence>
<dbReference type="GO" id="GO:0005634">
    <property type="term" value="C:nucleus"/>
    <property type="evidence" value="ECO:0007669"/>
    <property type="project" value="TreeGrafter"/>
</dbReference>
<proteinExistence type="predicted"/>
<sequence length="238" mass="27466">MESQTQGLRDALGPNAEFVFLNAPFKARGPTDEVVERLFGHTAPFYEWWAARSLEKDEREVIEGEEGAPPGTTQRWCLEFEDIDQSFEFMDEQLKELGEFDLAVGFSQGSIMLTMLSMWYLRNANKRWWKLLLCVCGVNPEGINVRELFETHDGQPILVPFPSIHVVGKKDSLYKHSLRLKDMYVEHAKGSPLKRMLLEHDGGHKFPSPGRHQEFYQDLAATIWQFFQDTRQSSVARL</sequence>
<evidence type="ECO:0000313" key="3">
    <source>
        <dbReference type="EMBL" id="KAG7401035.1"/>
    </source>
</evidence>
<keyword evidence="1" id="KW-0378">Hydrolase</keyword>
<dbReference type="Proteomes" id="UP000693981">
    <property type="component" value="Unassembled WGS sequence"/>
</dbReference>
<dbReference type="OrthoDB" id="414698at2759"/>
<accession>A0A8T1X4Z3</accession>
<evidence type="ECO:0000259" key="2">
    <source>
        <dbReference type="Pfam" id="PF03959"/>
    </source>
</evidence>
<gene>
    <name evidence="3" type="ORF">PHYBOEH_003230</name>
</gene>
<dbReference type="InterPro" id="IPR050593">
    <property type="entry name" value="LovG"/>
</dbReference>
<dbReference type="EMBL" id="JAGDFL010000019">
    <property type="protein sequence ID" value="KAG7401035.1"/>
    <property type="molecule type" value="Genomic_DNA"/>
</dbReference>